<keyword evidence="2" id="KW-0472">Membrane</keyword>
<comment type="caution">
    <text evidence="3">The sequence shown here is derived from an EMBL/GenBank/DDBJ whole genome shotgun (WGS) entry which is preliminary data.</text>
</comment>
<reference evidence="3" key="1">
    <citation type="submission" date="2021-03" db="EMBL/GenBank/DDBJ databases">
        <authorList>
            <person name="Lu T."/>
            <person name="Wang Q."/>
            <person name="Han X."/>
        </authorList>
    </citation>
    <scope>NUCLEOTIDE SEQUENCE</scope>
    <source>
        <strain evidence="3">WQ 2009</strain>
    </source>
</reference>
<keyword evidence="4" id="KW-1185">Reference proteome</keyword>
<evidence type="ECO:0000313" key="3">
    <source>
        <dbReference type="EMBL" id="MBP3942749.1"/>
    </source>
</evidence>
<evidence type="ECO:0000256" key="1">
    <source>
        <dbReference type="SAM" id="MobiDB-lite"/>
    </source>
</evidence>
<proteinExistence type="predicted"/>
<gene>
    <name evidence="3" type="ORF">J5U18_04080</name>
</gene>
<accession>A0A8T4H7C6</accession>
<dbReference type="Proteomes" id="UP000679691">
    <property type="component" value="Unassembled WGS sequence"/>
</dbReference>
<dbReference type="AlphaFoldDB" id="A0A8T4H7C6"/>
<sequence length="91" mass="10581">MKIKTFLLVVLTIVITVVLMKNTELINFWFFGDYTFSKLSILLAFFAFGVLFGAVAFRPRKRKDQEPPLDTYVEVPTKESPLSEEDRKFIN</sequence>
<dbReference type="RefSeq" id="WP_353546230.1">
    <property type="nucleotide sequence ID" value="NZ_JAGKSB010000003.1"/>
</dbReference>
<keyword evidence="2" id="KW-0812">Transmembrane</keyword>
<evidence type="ECO:0000256" key="2">
    <source>
        <dbReference type="SAM" id="Phobius"/>
    </source>
</evidence>
<protein>
    <recommendedName>
        <fullName evidence="5">Lipopolysaccharide assembly protein A domain-containing protein</fullName>
    </recommendedName>
</protein>
<evidence type="ECO:0000313" key="4">
    <source>
        <dbReference type="Proteomes" id="UP000679691"/>
    </source>
</evidence>
<feature type="region of interest" description="Disordered" evidence="1">
    <location>
        <begin position="66"/>
        <end position="91"/>
    </location>
</feature>
<dbReference type="EMBL" id="JAGKSB010000003">
    <property type="protein sequence ID" value="MBP3942749.1"/>
    <property type="molecule type" value="Genomic_DNA"/>
</dbReference>
<name>A0A8T4H7C6_9SPHI</name>
<evidence type="ECO:0008006" key="5">
    <source>
        <dbReference type="Google" id="ProtNLM"/>
    </source>
</evidence>
<feature type="transmembrane region" description="Helical" evidence="2">
    <location>
        <begin position="36"/>
        <end position="57"/>
    </location>
</feature>
<keyword evidence="2" id="KW-1133">Transmembrane helix</keyword>
<organism evidence="3 4">
    <name type="scientific">Rhinopithecimicrobium faecis</name>
    <dbReference type="NCBI Taxonomy" id="2820698"/>
    <lineage>
        <taxon>Bacteria</taxon>
        <taxon>Pseudomonadati</taxon>
        <taxon>Bacteroidota</taxon>
        <taxon>Sphingobacteriia</taxon>
        <taxon>Sphingobacteriales</taxon>
        <taxon>Sphingobacteriaceae</taxon>
        <taxon>Rhinopithecimicrobium</taxon>
    </lineage>
</organism>